<feature type="domain" description="DEAD/DEAH-box helicase" evidence="1">
    <location>
        <begin position="20"/>
        <end position="49"/>
    </location>
</feature>
<evidence type="ECO:0000259" key="1">
    <source>
        <dbReference type="Pfam" id="PF00270"/>
    </source>
</evidence>
<dbReference type="AlphaFoldDB" id="A0A060ZEY7"/>
<evidence type="ECO:0000313" key="2">
    <source>
        <dbReference type="EMBL" id="CDQ99750.1"/>
    </source>
</evidence>
<dbReference type="GO" id="GO:0003676">
    <property type="term" value="F:nucleic acid binding"/>
    <property type="evidence" value="ECO:0007669"/>
    <property type="project" value="InterPro"/>
</dbReference>
<dbReference type="GO" id="GO:0005524">
    <property type="term" value="F:ATP binding"/>
    <property type="evidence" value="ECO:0007669"/>
    <property type="project" value="InterPro"/>
</dbReference>
<proteinExistence type="predicted"/>
<feature type="non-terminal residue" evidence="2">
    <location>
        <position position="130"/>
    </location>
</feature>
<dbReference type="Pfam" id="PF00270">
    <property type="entry name" value="DEAD"/>
    <property type="match status" value="1"/>
</dbReference>
<gene>
    <name evidence="2" type="ORF">GSONMT00028052001</name>
</gene>
<sequence>MGVMPEIAQAVEEMDWLLPTDIQAESIPLILGGGDVLMAAETGSGKTGVSGSAFPPYGQIQHLLEARGSSKHVLPYSVIHLLESRGSAETCSTIQCYCQIQHLLEVRGSLKHVLPCSVIHLLEARGSSKH</sequence>
<dbReference type="InterPro" id="IPR011545">
    <property type="entry name" value="DEAD/DEAH_box_helicase_dom"/>
</dbReference>
<dbReference type="Proteomes" id="UP000193380">
    <property type="component" value="Unassembled WGS sequence"/>
</dbReference>
<organism evidence="2 3">
    <name type="scientific">Oncorhynchus mykiss</name>
    <name type="common">Rainbow trout</name>
    <name type="synonym">Salmo gairdneri</name>
    <dbReference type="NCBI Taxonomy" id="8022"/>
    <lineage>
        <taxon>Eukaryota</taxon>
        <taxon>Metazoa</taxon>
        <taxon>Chordata</taxon>
        <taxon>Craniata</taxon>
        <taxon>Vertebrata</taxon>
        <taxon>Euteleostomi</taxon>
        <taxon>Actinopterygii</taxon>
        <taxon>Neopterygii</taxon>
        <taxon>Teleostei</taxon>
        <taxon>Protacanthopterygii</taxon>
        <taxon>Salmoniformes</taxon>
        <taxon>Salmonidae</taxon>
        <taxon>Salmoninae</taxon>
        <taxon>Oncorhynchus</taxon>
    </lineage>
</organism>
<evidence type="ECO:0000313" key="3">
    <source>
        <dbReference type="Proteomes" id="UP000193380"/>
    </source>
</evidence>
<name>A0A060ZEY7_ONCMY</name>
<dbReference type="SUPFAM" id="SSF52540">
    <property type="entry name" value="P-loop containing nucleoside triphosphate hydrolases"/>
    <property type="match status" value="1"/>
</dbReference>
<protein>
    <recommendedName>
        <fullName evidence="1">DEAD/DEAH-box helicase domain-containing protein</fullName>
    </recommendedName>
</protein>
<reference evidence="2" key="2">
    <citation type="submission" date="2014-03" db="EMBL/GenBank/DDBJ databases">
        <authorList>
            <person name="Genoscope - CEA"/>
        </authorList>
    </citation>
    <scope>NUCLEOTIDE SEQUENCE</scope>
</reference>
<dbReference type="PaxDb" id="8022-A0A060ZEY7"/>
<dbReference type="EMBL" id="FR949737">
    <property type="protein sequence ID" value="CDQ99750.1"/>
    <property type="molecule type" value="Genomic_DNA"/>
</dbReference>
<dbReference type="InterPro" id="IPR027417">
    <property type="entry name" value="P-loop_NTPase"/>
</dbReference>
<dbReference type="Gene3D" id="3.40.50.300">
    <property type="entry name" value="P-loop containing nucleotide triphosphate hydrolases"/>
    <property type="match status" value="1"/>
</dbReference>
<dbReference type="STRING" id="8022.A0A060ZEY7"/>
<accession>A0A060ZEY7</accession>
<reference evidence="2" key="1">
    <citation type="journal article" date="2014" name="Nat. Commun.">
        <title>The rainbow trout genome provides novel insights into evolution after whole-genome duplication in vertebrates.</title>
        <authorList>
            <person name="Berthelot C."/>
            <person name="Brunet F."/>
            <person name="Chalopin D."/>
            <person name="Juanchich A."/>
            <person name="Bernard M."/>
            <person name="Noel B."/>
            <person name="Bento P."/>
            <person name="Da Silva C."/>
            <person name="Labadie K."/>
            <person name="Alberti A."/>
            <person name="Aury J.M."/>
            <person name="Louis A."/>
            <person name="Dehais P."/>
            <person name="Bardou P."/>
            <person name="Montfort J."/>
            <person name="Klopp C."/>
            <person name="Cabau C."/>
            <person name="Gaspin C."/>
            <person name="Thorgaard G.H."/>
            <person name="Boussaha M."/>
            <person name="Quillet E."/>
            <person name="Guyomard R."/>
            <person name="Galiana D."/>
            <person name="Bobe J."/>
            <person name="Volff J.N."/>
            <person name="Genet C."/>
            <person name="Wincker P."/>
            <person name="Jaillon O."/>
            <person name="Roest Crollius H."/>
            <person name="Guiguen Y."/>
        </authorList>
    </citation>
    <scope>NUCLEOTIDE SEQUENCE [LARGE SCALE GENOMIC DNA]</scope>
</reference>